<evidence type="ECO:0000313" key="2">
    <source>
        <dbReference type="EMBL" id="KAJ5738687.1"/>
    </source>
</evidence>
<feature type="non-terminal residue" evidence="2">
    <location>
        <position position="499"/>
    </location>
</feature>
<dbReference type="Proteomes" id="UP001215712">
    <property type="component" value="Unassembled WGS sequence"/>
</dbReference>
<organism evidence="2 3">
    <name type="scientific">Penicillium malachiteum</name>
    <dbReference type="NCBI Taxonomy" id="1324776"/>
    <lineage>
        <taxon>Eukaryota</taxon>
        <taxon>Fungi</taxon>
        <taxon>Dikarya</taxon>
        <taxon>Ascomycota</taxon>
        <taxon>Pezizomycotina</taxon>
        <taxon>Eurotiomycetes</taxon>
        <taxon>Eurotiomycetidae</taxon>
        <taxon>Eurotiales</taxon>
        <taxon>Aspergillaceae</taxon>
        <taxon>Penicillium</taxon>
    </lineage>
</organism>
<evidence type="ECO:0008006" key="4">
    <source>
        <dbReference type="Google" id="ProtNLM"/>
    </source>
</evidence>
<protein>
    <recommendedName>
        <fullName evidence="4">Zn(2)-C6 fungal-type domain-containing protein</fullName>
    </recommendedName>
</protein>
<sequence>LQTQVSGHRENAGRDLQHLAFDKEYGTSANSPQKPEWLSPMQSASLKGFYTLYPCDERYPCTNCVKHAIHCEYTAPNEPQQGSASDYETVSVTPASTASPVALPPMQPQIPSQPQGHPHMDPVSDVGKTSANPHLHQDGAVSEPERKPNLLDILPSDMQGAPICDQDDWALSLELMHHWCTSTSNTIVTREDVRHVWRVIMPIEGYRSRYVMHGLLALAALHRAYLNPNQQEKERYVKASAFHINSGLTEFRELIAVPLNNRNWQPVFCFASMVNVFLLATPVRLGVSKLPSPISNVVEMFASINGLQALMEPFLHFIRKTQLAPMVNSIWLVDPEIIPSPAQVSQSLLPPDIWAQASNLHRFVDSYTFSPMEPQSTHGSAANTRFLNDSSERRSHYKAALESFERACRSIELAGVNIERAMIFLFAHTLSREFHQDIEAHEPAALVILAYYCVLVQLVDDIWYMRGMASQLLDDVEKHIRPEFREWLVWPRQWVYERR</sequence>
<proteinExistence type="predicted"/>
<reference evidence="2" key="1">
    <citation type="journal article" date="2023" name="IMA Fungus">
        <title>Comparative genomic study of the Penicillium genus elucidates a diverse pangenome and 15 lateral gene transfer events.</title>
        <authorList>
            <person name="Petersen C."/>
            <person name="Sorensen T."/>
            <person name="Nielsen M.R."/>
            <person name="Sondergaard T.E."/>
            <person name="Sorensen J.L."/>
            <person name="Fitzpatrick D.A."/>
            <person name="Frisvad J.C."/>
            <person name="Nielsen K.L."/>
        </authorList>
    </citation>
    <scope>NUCLEOTIDE SEQUENCE</scope>
    <source>
        <strain evidence="2">IBT 17514</strain>
    </source>
</reference>
<feature type="compositionally biased region" description="Polar residues" evidence="1">
    <location>
        <begin position="78"/>
        <end position="99"/>
    </location>
</feature>
<keyword evidence="3" id="KW-1185">Reference proteome</keyword>
<reference evidence="2" key="2">
    <citation type="submission" date="2023-01" db="EMBL/GenBank/DDBJ databases">
        <authorList>
            <person name="Petersen C."/>
        </authorList>
    </citation>
    <scope>NUCLEOTIDE SEQUENCE</scope>
    <source>
        <strain evidence="2">IBT 17514</strain>
    </source>
</reference>
<dbReference type="PANTHER" id="PTHR47784">
    <property type="entry name" value="STEROL UPTAKE CONTROL PROTEIN 2"/>
    <property type="match status" value="1"/>
</dbReference>
<dbReference type="PANTHER" id="PTHR47784:SF5">
    <property type="entry name" value="STEROL UPTAKE CONTROL PROTEIN 2"/>
    <property type="match status" value="1"/>
</dbReference>
<gene>
    <name evidence="2" type="ORF">N7493_001842</name>
</gene>
<dbReference type="InterPro" id="IPR053157">
    <property type="entry name" value="Sterol_Uptake_Regulator"/>
</dbReference>
<dbReference type="GO" id="GO:0001228">
    <property type="term" value="F:DNA-binding transcription activator activity, RNA polymerase II-specific"/>
    <property type="evidence" value="ECO:0007669"/>
    <property type="project" value="TreeGrafter"/>
</dbReference>
<accession>A0AAD6HVJ0</accession>
<name>A0AAD6HVJ0_9EURO</name>
<dbReference type="AlphaFoldDB" id="A0AAD6HVJ0"/>
<evidence type="ECO:0000313" key="3">
    <source>
        <dbReference type="Proteomes" id="UP001215712"/>
    </source>
</evidence>
<dbReference type="EMBL" id="JAQJAN010000002">
    <property type="protein sequence ID" value="KAJ5738687.1"/>
    <property type="molecule type" value="Genomic_DNA"/>
</dbReference>
<comment type="caution">
    <text evidence="2">The sequence shown here is derived from an EMBL/GenBank/DDBJ whole genome shotgun (WGS) entry which is preliminary data.</text>
</comment>
<evidence type="ECO:0000256" key="1">
    <source>
        <dbReference type="SAM" id="MobiDB-lite"/>
    </source>
</evidence>
<feature type="region of interest" description="Disordered" evidence="1">
    <location>
        <begin position="78"/>
        <end position="145"/>
    </location>
</feature>